<comment type="caution">
    <text evidence="5">The sequence shown here is derived from an EMBL/GenBank/DDBJ whole genome shotgun (WGS) entry which is preliminary data.</text>
</comment>
<comment type="pathway">
    <text evidence="1">Cofactor biosynthesis; thiamine diphosphate biosynthesis.</text>
</comment>
<dbReference type="Proteomes" id="UP000886339">
    <property type="component" value="Unassembled WGS sequence"/>
</dbReference>
<dbReference type="GO" id="GO:0043799">
    <property type="term" value="F:glycine oxidase activity"/>
    <property type="evidence" value="ECO:0007669"/>
    <property type="project" value="UniProtKB-EC"/>
</dbReference>
<evidence type="ECO:0000256" key="3">
    <source>
        <dbReference type="ARBA" id="ARBA00023002"/>
    </source>
</evidence>
<dbReference type="InterPro" id="IPR036188">
    <property type="entry name" value="FAD/NAD-bd_sf"/>
</dbReference>
<evidence type="ECO:0000256" key="1">
    <source>
        <dbReference type="ARBA" id="ARBA00004948"/>
    </source>
</evidence>
<keyword evidence="3 5" id="KW-0560">Oxidoreductase</keyword>
<protein>
    <submittedName>
        <fullName evidence="5">Glycine oxidase ThiO</fullName>
        <ecNumber evidence="5">1.4.3.19</ecNumber>
    </submittedName>
</protein>
<dbReference type="UniPathway" id="UPA00060"/>
<evidence type="ECO:0000259" key="4">
    <source>
        <dbReference type="Pfam" id="PF01266"/>
    </source>
</evidence>
<dbReference type="Gene3D" id="3.30.9.10">
    <property type="entry name" value="D-Amino Acid Oxidase, subunit A, domain 2"/>
    <property type="match status" value="1"/>
</dbReference>
<dbReference type="EC" id="1.4.3.19" evidence="5"/>
<dbReference type="SUPFAM" id="SSF54373">
    <property type="entry name" value="FAD-linked reductases, C-terminal domain"/>
    <property type="match status" value="1"/>
</dbReference>
<sequence>MTDFLIVGGGIIGMLTARELQAAGADVVLLERGEMARESSWAGGGIVSPLYPWRYPDSISRLASVSQEHYERLCMQISTDTGIDPQYTVSGLLIRADDELEQAQQWAQRYQKTLTVVDASDIAELEPERHNPPATAMWMPEVAQVRNPRLVKALLQDLQQRGVKIRTHTPAAGLILDDGYLRGVETPAGPVLAKTTILAMGAWTGAFSRMLPTPADIRPVRGQMLLFKGQPGVIRHMMLEENRYIIPRRDGRILFGSTLEEAGFEKDTTQSARDELTRLAIKRYPVLQAYEVELHWAGLRPATPAGIPYITRHPQIENLFINAGHYRNGVVLGPASAKLLADLALDRKPVIDPAPYALDAPRG</sequence>
<dbReference type="SUPFAM" id="SSF51905">
    <property type="entry name" value="FAD/NAD(P)-binding domain"/>
    <property type="match status" value="1"/>
</dbReference>
<keyword evidence="2" id="KW-0784">Thiamine biosynthesis</keyword>
<dbReference type="Gene3D" id="3.50.50.60">
    <property type="entry name" value="FAD/NAD(P)-binding domain"/>
    <property type="match status" value="1"/>
</dbReference>
<dbReference type="InterPro" id="IPR012727">
    <property type="entry name" value="Gly_oxidase_ThiO"/>
</dbReference>
<dbReference type="GO" id="GO:0005737">
    <property type="term" value="C:cytoplasm"/>
    <property type="evidence" value="ECO:0007669"/>
    <property type="project" value="TreeGrafter"/>
</dbReference>
<dbReference type="EMBL" id="DRLF01000042">
    <property type="protein sequence ID" value="HEC05425.1"/>
    <property type="molecule type" value="Genomic_DNA"/>
</dbReference>
<dbReference type="GO" id="GO:0050660">
    <property type="term" value="F:flavin adenine dinucleotide binding"/>
    <property type="evidence" value="ECO:0007669"/>
    <property type="project" value="InterPro"/>
</dbReference>
<accession>A0A831RV41</accession>
<dbReference type="AlphaFoldDB" id="A0A831RV41"/>
<proteinExistence type="predicted"/>
<dbReference type="Pfam" id="PF01266">
    <property type="entry name" value="DAO"/>
    <property type="match status" value="1"/>
</dbReference>
<dbReference type="PANTHER" id="PTHR13847">
    <property type="entry name" value="SARCOSINE DEHYDROGENASE-RELATED"/>
    <property type="match status" value="1"/>
</dbReference>
<dbReference type="NCBIfam" id="TIGR02352">
    <property type="entry name" value="thiamin_ThiO"/>
    <property type="match status" value="1"/>
</dbReference>
<dbReference type="GO" id="GO:0009228">
    <property type="term" value="P:thiamine biosynthetic process"/>
    <property type="evidence" value="ECO:0007669"/>
    <property type="project" value="UniProtKB-KW"/>
</dbReference>
<reference evidence="5" key="1">
    <citation type="journal article" date="2020" name="mSystems">
        <title>Genome- and Community-Level Interaction Insights into Carbon Utilization and Element Cycling Functions of Hydrothermarchaeota in Hydrothermal Sediment.</title>
        <authorList>
            <person name="Zhou Z."/>
            <person name="Liu Y."/>
            <person name="Xu W."/>
            <person name="Pan J."/>
            <person name="Luo Z.H."/>
            <person name="Li M."/>
        </authorList>
    </citation>
    <scope>NUCLEOTIDE SEQUENCE [LARGE SCALE GENOMIC DNA]</scope>
    <source>
        <strain evidence="5">HyVt-458</strain>
    </source>
</reference>
<dbReference type="InterPro" id="IPR006076">
    <property type="entry name" value="FAD-dep_OxRdtase"/>
</dbReference>
<gene>
    <name evidence="5" type="primary">thiO</name>
    <name evidence="5" type="ORF">ENJ12_01105</name>
</gene>
<evidence type="ECO:0000256" key="2">
    <source>
        <dbReference type="ARBA" id="ARBA00022977"/>
    </source>
</evidence>
<evidence type="ECO:0000313" key="5">
    <source>
        <dbReference type="EMBL" id="HEC05425.1"/>
    </source>
</evidence>
<organism evidence="5">
    <name type="scientific">Thiolapillus brandeum</name>
    <dbReference type="NCBI Taxonomy" id="1076588"/>
    <lineage>
        <taxon>Bacteria</taxon>
        <taxon>Pseudomonadati</taxon>
        <taxon>Pseudomonadota</taxon>
        <taxon>Gammaproteobacteria</taxon>
        <taxon>Chromatiales</taxon>
        <taxon>Sedimenticolaceae</taxon>
        <taxon>Thiolapillus</taxon>
    </lineage>
</organism>
<dbReference type="PANTHER" id="PTHR13847:SF289">
    <property type="entry name" value="GLYCINE OXIDASE"/>
    <property type="match status" value="1"/>
</dbReference>
<feature type="domain" description="FAD dependent oxidoreductase" evidence="4">
    <location>
        <begin position="3"/>
        <end position="343"/>
    </location>
</feature>
<dbReference type="GO" id="GO:0009229">
    <property type="term" value="P:thiamine diphosphate biosynthetic process"/>
    <property type="evidence" value="ECO:0007669"/>
    <property type="project" value="UniProtKB-UniPathway"/>
</dbReference>
<name>A0A831RV41_9GAMM</name>